<feature type="compositionally biased region" description="Polar residues" evidence="1">
    <location>
        <begin position="7"/>
        <end position="19"/>
    </location>
</feature>
<feature type="region of interest" description="Disordered" evidence="1">
    <location>
        <begin position="1"/>
        <end position="20"/>
    </location>
</feature>
<dbReference type="Proteomes" id="UP000076837">
    <property type="component" value="Unassembled WGS sequence"/>
</dbReference>
<evidence type="ECO:0000256" key="1">
    <source>
        <dbReference type="SAM" id="MobiDB-lite"/>
    </source>
</evidence>
<dbReference type="AlphaFoldDB" id="A0A163M2D2"/>
<keyword evidence="3" id="KW-1185">Reference proteome</keyword>
<reference evidence="2 3" key="1">
    <citation type="journal article" date="2016" name="Sci. Rep.">
        <title>Draft genome sequencing and secretome analysis of fungal phytopathogen Ascochyta rabiei provides insight into the necrotrophic effector repertoire.</title>
        <authorList>
            <person name="Verma S."/>
            <person name="Gazara R.K."/>
            <person name="Nizam S."/>
            <person name="Parween S."/>
            <person name="Chattopadhyay D."/>
            <person name="Verma P.K."/>
        </authorList>
    </citation>
    <scope>NUCLEOTIDE SEQUENCE [LARGE SCALE GENOMIC DNA]</scope>
    <source>
        <strain evidence="2 3">ArDII</strain>
    </source>
</reference>
<organism evidence="2 3">
    <name type="scientific">Didymella rabiei</name>
    <name type="common">Chickpea ascochyta blight fungus</name>
    <name type="synonym">Mycosphaerella rabiei</name>
    <dbReference type="NCBI Taxonomy" id="5454"/>
    <lineage>
        <taxon>Eukaryota</taxon>
        <taxon>Fungi</taxon>
        <taxon>Dikarya</taxon>
        <taxon>Ascomycota</taxon>
        <taxon>Pezizomycotina</taxon>
        <taxon>Dothideomycetes</taxon>
        <taxon>Pleosporomycetidae</taxon>
        <taxon>Pleosporales</taxon>
        <taxon>Pleosporineae</taxon>
        <taxon>Didymellaceae</taxon>
        <taxon>Ascochyta</taxon>
    </lineage>
</organism>
<comment type="caution">
    <text evidence="2">The sequence shown here is derived from an EMBL/GenBank/DDBJ whole genome shotgun (WGS) entry which is preliminary data.</text>
</comment>
<accession>A0A163M2D2</accession>
<sequence>MLDASIPSLTPNIASTSSKPGMITAFLDPPVRFIKIFVRHVEVPGRKLDLLVARCSLLLMTSIGCSEDVL</sequence>
<evidence type="ECO:0000313" key="2">
    <source>
        <dbReference type="EMBL" id="KZM28338.1"/>
    </source>
</evidence>
<name>A0A163M2D2_DIDRA</name>
<dbReference type="EMBL" id="JYNV01000021">
    <property type="protein sequence ID" value="KZM28338.1"/>
    <property type="molecule type" value="Genomic_DNA"/>
</dbReference>
<proteinExistence type="predicted"/>
<gene>
    <name evidence="2" type="ORF">ST47_g510</name>
</gene>
<protein>
    <submittedName>
        <fullName evidence="2">Uncharacterized protein</fullName>
    </submittedName>
</protein>
<evidence type="ECO:0000313" key="3">
    <source>
        <dbReference type="Proteomes" id="UP000076837"/>
    </source>
</evidence>